<dbReference type="PROSITE" id="PS50234">
    <property type="entry name" value="VWFA"/>
    <property type="match status" value="1"/>
</dbReference>
<sequence length="1135" mass="116462">MRKLSRKILSAMLAVGLNLLPLQGLIPLAEAAGGLNISSKDQPQVLIILDNSQGMAGVLQGTNGLSGAIMTGSGTVANNTSSSSPTAYTVSNFLPPAYPKTPVSNGASVPYTVACGSTGLTAVAQSACATIGNGGYVDNSPSMLNAAESAVRGIVSNPTYAGNIQFGLATYQTSGSIQQFNTWVYYMSANNGFSFGNSATAPTGLIAVPNPCYGSVSGGYFTRNSCANIYFNQNLPNISYNSQLYQSPYLYIQDTSDNPIINDVLYANGFGSGSENSAAAYPYPYNLGNLQAYMQQNTGVNYRAYSTSLSSGMTPTSAGYVPQSFEIWEAQRGFGFNAPTVPNAGRIIVPITISNSNNAAAILNATVPEVFLKNGGSLPSNAPISAAAGYSPVAGAFTTALQYLSGLTNNPPPTTCGKKYVIFITDGQPTQGLGGNVYPPLGSAAAGIFGVTSITASTWSSTNNRAVTEAIQAVQNLHSQGINTYVLGVGSAVNPNIPGTTAAQQAEAQQGSYVLQAMAQAGGTQNYYSATTQADVQSALNNIIANILGKSVVSSYAAPPTVTVGSLEFQLKNINPVTGQGDLFAYPVTASGSLSTTPAWTANGIMSQSNRQSTLYTTPPVGATTTNGGSPQTLTAVAATNSAAFAITNTNLSAATVASYTINPSFSNGQYLGGRASGWFVGLPSSAPAVVLTPPANAGLLSNGGSYLTYAANHSARQNAVLFSDNDGFLYALGYNQTGNSTLLWAWMPGYLLPSLQNYNTFWQGSNMGPFATIDASPDGGNTWHTYVVGSATANGFVVYDLQLTGTSAPNLGSVVAQYQQTGYSQTLSSPPVFYQVQDAGQSNYGAAWAIYALSGSSGSALGILNVTTGTWVVDPLPFTNTATPYIDSSGNLFLGDASGNVYEMSAANLQTLLAQKNAGSIPLSFFGAIPIGNYAPWGAGSGLKTAVQYIGGTTYQGFNYLRVQGANGITVFKQSNGVWSPVWTSYTGGAGTWSGGTLSPSTGGPNGVSALPSGSTITDQALLVGGQVIVPVTVPPASSNTCGVSLAEYYVFHLTSGVFPSGSFVSTSGAPITQGFVVGQGTAYRPSLTVFNGRVLLQGGAARNRTGGTTGFPGILGGGLPAGGPMAWRLTLSP</sequence>
<dbReference type="GeneID" id="92931405"/>
<dbReference type="RefSeq" id="WP_014002883.1">
    <property type="nucleotide sequence ID" value="NC_015850.1"/>
</dbReference>
<dbReference type="InterPro" id="IPR002035">
    <property type="entry name" value="VWF_A"/>
</dbReference>
<feature type="domain" description="VWFA" evidence="1">
    <location>
        <begin position="388"/>
        <end position="547"/>
    </location>
</feature>
<evidence type="ECO:0000313" key="3">
    <source>
        <dbReference type="Proteomes" id="UP000006135"/>
    </source>
</evidence>
<proteinExistence type="predicted"/>
<name>F9ZN30_ACICS</name>
<gene>
    <name evidence="2" type="ordered locus">Atc_1424</name>
</gene>
<reference evidence="2 3" key="1">
    <citation type="journal article" date="2011" name="J. Genet. Genomics">
        <title>Unraveling the Acidithiobacillus caldus complete genome and its central metabolisms for carbon assimilation.</title>
        <authorList>
            <person name="You X.Y."/>
            <person name="Guo X."/>
            <person name="Zheng H.J."/>
            <person name="Zhang M.J."/>
            <person name="Liu L.J."/>
            <person name="Zhu Y.Q."/>
            <person name="Zhu B."/>
            <person name="Wang S.Y."/>
            <person name="Zhao G.P."/>
            <person name="Poetsch A."/>
            <person name="Jiang C.Y."/>
            <person name="Liu S.J."/>
        </authorList>
    </citation>
    <scope>NUCLEOTIDE SEQUENCE [LARGE SCALE GENOMIC DNA]</scope>
    <source>
        <strain evidence="2 3">SM-1</strain>
    </source>
</reference>
<evidence type="ECO:0000259" key="1">
    <source>
        <dbReference type="PROSITE" id="PS50234"/>
    </source>
</evidence>
<dbReference type="AlphaFoldDB" id="F9ZN30"/>
<dbReference type="EMBL" id="CP002573">
    <property type="protein sequence ID" value="AEK58073.1"/>
    <property type="molecule type" value="Genomic_DNA"/>
</dbReference>
<dbReference type="Proteomes" id="UP000006135">
    <property type="component" value="Chromosome"/>
</dbReference>
<dbReference type="InterPro" id="IPR036465">
    <property type="entry name" value="vWFA_dom_sf"/>
</dbReference>
<accession>F9ZN30</accession>
<protein>
    <recommendedName>
        <fullName evidence="1">VWFA domain-containing protein</fullName>
    </recommendedName>
</protein>
<dbReference type="Gene3D" id="3.40.50.410">
    <property type="entry name" value="von Willebrand factor, type A domain"/>
    <property type="match status" value="1"/>
</dbReference>
<dbReference type="STRING" id="990288.Atc_1424"/>
<evidence type="ECO:0000313" key="2">
    <source>
        <dbReference type="EMBL" id="AEK58073.1"/>
    </source>
</evidence>
<dbReference type="KEGG" id="acu:Atc_1424"/>
<dbReference type="HOGENOM" id="CLU_278449_0_0_6"/>
<dbReference type="SUPFAM" id="SSF53300">
    <property type="entry name" value="vWA-like"/>
    <property type="match status" value="1"/>
</dbReference>
<dbReference type="OrthoDB" id="7156875at2"/>
<organism evidence="2 3">
    <name type="scientific">Acidithiobacillus caldus (strain SM-1)</name>
    <dbReference type="NCBI Taxonomy" id="990288"/>
    <lineage>
        <taxon>Bacteria</taxon>
        <taxon>Pseudomonadati</taxon>
        <taxon>Pseudomonadota</taxon>
        <taxon>Acidithiobacillia</taxon>
        <taxon>Acidithiobacillales</taxon>
        <taxon>Acidithiobacillaceae</taxon>
        <taxon>Acidithiobacillus</taxon>
    </lineage>
</organism>
<keyword evidence="3" id="KW-1185">Reference proteome</keyword>